<evidence type="ECO:0000256" key="8">
    <source>
        <dbReference type="ARBA" id="ARBA00023194"/>
    </source>
</evidence>
<dbReference type="PANTHER" id="PTHR46696:SF1">
    <property type="entry name" value="CYTOCHROME P450 YJIB-RELATED"/>
    <property type="match status" value="1"/>
</dbReference>
<evidence type="ECO:0000256" key="5">
    <source>
        <dbReference type="ARBA" id="ARBA00023002"/>
    </source>
</evidence>
<dbReference type="OrthoDB" id="4156795at2"/>
<evidence type="ECO:0000256" key="2">
    <source>
        <dbReference type="ARBA" id="ARBA00022617"/>
    </source>
</evidence>
<evidence type="ECO:0000313" key="12">
    <source>
        <dbReference type="Proteomes" id="UP000198253"/>
    </source>
</evidence>
<dbReference type="RefSeq" id="WP_088981590.1">
    <property type="nucleotide sequence ID" value="NZ_LT607413.1"/>
</dbReference>
<dbReference type="GO" id="GO:0004497">
    <property type="term" value="F:monooxygenase activity"/>
    <property type="evidence" value="ECO:0007669"/>
    <property type="project" value="UniProtKB-KW"/>
</dbReference>
<organism evidence="11 12">
    <name type="scientific">Micromonospora echinospora</name>
    <name type="common">Micromonospora purpurea</name>
    <dbReference type="NCBI Taxonomy" id="1877"/>
    <lineage>
        <taxon>Bacteria</taxon>
        <taxon>Bacillati</taxon>
        <taxon>Actinomycetota</taxon>
        <taxon>Actinomycetes</taxon>
        <taxon>Micromonosporales</taxon>
        <taxon>Micromonosporaceae</taxon>
        <taxon>Micromonospora</taxon>
    </lineage>
</organism>
<dbReference type="InterPro" id="IPR002397">
    <property type="entry name" value="Cyt_P450_B"/>
</dbReference>
<dbReference type="GO" id="GO:0005506">
    <property type="term" value="F:iron ion binding"/>
    <property type="evidence" value="ECO:0007669"/>
    <property type="project" value="InterPro"/>
</dbReference>
<comment type="pathway">
    <text evidence="9">Antibiotic biosynthesis; mycinamicin biosynthesis.</text>
</comment>
<sequence>MTSTASPEPVTDDVPFLDIADPNFDFNSSAVASAQAKSWYAESPVGPVVLRYAEGQELLRDPRLGHGGTRLIDMQGITEGPVYDWYVSMIVTFDGEEHRRLRSLVTKAFTVRMINDLRPFIRAQAERLTDHIESVDVCEFVDDFGNPLPLAAMCQLLGVPGEDYATFKNWTMDIGLVLSFAHGGDVPARVEAAVVGLYDYVGALMDRKSAEPGNDLISALLAAQRDEGRVSRDEVLNLIVTLMFAAHDATRHQLANAMVTFSQHPDQWRLLGRRPELAAQAVEEVMRWSPSARTVLRWAEEDFDYHGLHITKGETVIVMTPATHRDPRAYRNPDSFDITVPRQTPPLQFGGGPHTCLGAALARAELGEALLVLARRLGPPSIAGPVTWRPPIGIYGPEMLPLRFG</sequence>
<protein>
    <recommendedName>
        <fullName evidence="13">Cytochrome P450</fullName>
    </recommendedName>
</protein>
<accession>A0A1C4WK20</accession>
<keyword evidence="7 10" id="KW-0503">Monooxygenase</keyword>
<dbReference type="InterPro" id="IPR036396">
    <property type="entry name" value="Cyt_P450_sf"/>
</dbReference>
<dbReference type="SUPFAM" id="SSF48264">
    <property type="entry name" value="Cytochrome P450"/>
    <property type="match status" value="1"/>
</dbReference>
<evidence type="ECO:0000256" key="7">
    <source>
        <dbReference type="ARBA" id="ARBA00023033"/>
    </source>
</evidence>
<proteinExistence type="inferred from homology"/>
<dbReference type="GO" id="GO:0020037">
    <property type="term" value="F:heme binding"/>
    <property type="evidence" value="ECO:0007669"/>
    <property type="project" value="InterPro"/>
</dbReference>
<evidence type="ECO:0000256" key="3">
    <source>
        <dbReference type="ARBA" id="ARBA00022723"/>
    </source>
</evidence>
<keyword evidence="12" id="KW-1185">Reference proteome</keyword>
<dbReference type="InParanoid" id="A0A1C4WK20"/>
<dbReference type="PRINTS" id="PR00359">
    <property type="entry name" value="BP450"/>
</dbReference>
<gene>
    <name evidence="11" type="ORF">GA0070618_2269</name>
</gene>
<evidence type="ECO:0000256" key="4">
    <source>
        <dbReference type="ARBA" id="ARBA00022857"/>
    </source>
</evidence>
<dbReference type="Gene3D" id="1.10.630.10">
    <property type="entry name" value="Cytochrome P450"/>
    <property type="match status" value="1"/>
</dbReference>
<dbReference type="Proteomes" id="UP000198253">
    <property type="component" value="Chromosome I"/>
</dbReference>
<evidence type="ECO:0000313" key="11">
    <source>
        <dbReference type="EMBL" id="SCE96577.1"/>
    </source>
</evidence>
<dbReference type="AlphaFoldDB" id="A0A1C4WK20"/>
<dbReference type="EMBL" id="LT607413">
    <property type="protein sequence ID" value="SCE96577.1"/>
    <property type="molecule type" value="Genomic_DNA"/>
</dbReference>
<keyword evidence="4" id="KW-0521">NADP</keyword>
<keyword evidence="3 10" id="KW-0479">Metal-binding</keyword>
<dbReference type="FunFam" id="1.10.630.10:FF:000018">
    <property type="entry name" value="Cytochrome P450 monooxygenase"/>
    <property type="match status" value="1"/>
</dbReference>
<dbReference type="Pfam" id="PF00067">
    <property type="entry name" value="p450"/>
    <property type="match status" value="1"/>
</dbReference>
<keyword evidence="2 10" id="KW-0349">Heme</keyword>
<dbReference type="PROSITE" id="PS00086">
    <property type="entry name" value="CYTOCHROME_P450"/>
    <property type="match status" value="1"/>
</dbReference>
<dbReference type="GO" id="GO:0017000">
    <property type="term" value="P:antibiotic biosynthetic process"/>
    <property type="evidence" value="ECO:0007669"/>
    <property type="project" value="UniProtKB-KW"/>
</dbReference>
<comment type="similarity">
    <text evidence="1 10">Belongs to the cytochrome P450 family.</text>
</comment>
<evidence type="ECO:0000256" key="9">
    <source>
        <dbReference type="ARBA" id="ARBA00060683"/>
    </source>
</evidence>
<evidence type="ECO:0008006" key="13">
    <source>
        <dbReference type="Google" id="ProtNLM"/>
    </source>
</evidence>
<dbReference type="GO" id="GO:0016705">
    <property type="term" value="F:oxidoreductase activity, acting on paired donors, with incorporation or reduction of molecular oxygen"/>
    <property type="evidence" value="ECO:0007669"/>
    <property type="project" value="InterPro"/>
</dbReference>
<reference evidence="12" key="1">
    <citation type="submission" date="2016-06" db="EMBL/GenBank/DDBJ databases">
        <authorList>
            <person name="Varghese N."/>
            <person name="Submissions Spin"/>
        </authorList>
    </citation>
    <scope>NUCLEOTIDE SEQUENCE [LARGE SCALE GENOMIC DNA]</scope>
    <source>
        <strain evidence="12">DSM 43816</strain>
    </source>
</reference>
<evidence type="ECO:0000256" key="1">
    <source>
        <dbReference type="ARBA" id="ARBA00010617"/>
    </source>
</evidence>
<keyword evidence="6 10" id="KW-0408">Iron</keyword>
<keyword evidence="5 10" id="KW-0560">Oxidoreductase</keyword>
<name>A0A1C4WK20_MICEC</name>
<dbReference type="InterPro" id="IPR001128">
    <property type="entry name" value="Cyt_P450"/>
</dbReference>
<dbReference type="PANTHER" id="PTHR46696">
    <property type="entry name" value="P450, PUTATIVE (EUROFUNG)-RELATED"/>
    <property type="match status" value="1"/>
</dbReference>
<evidence type="ECO:0000256" key="6">
    <source>
        <dbReference type="ARBA" id="ARBA00023004"/>
    </source>
</evidence>
<evidence type="ECO:0000256" key="10">
    <source>
        <dbReference type="RuleBase" id="RU000461"/>
    </source>
</evidence>
<keyword evidence="8" id="KW-0045">Antibiotic biosynthesis</keyword>
<dbReference type="InterPro" id="IPR017972">
    <property type="entry name" value="Cyt_P450_CS"/>
</dbReference>